<dbReference type="GO" id="GO:0009279">
    <property type="term" value="C:cell outer membrane"/>
    <property type="evidence" value="ECO:0007669"/>
    <property type="project" value="UniProtKB-SubCell"/>
</dbReference>
<dbReference type="InterPro" id="IPR006665">
    <property type="entry name" value="OmpA-like"/>
</dbReference>
<proteinExistence type="predicted"/>
<dbReference type="EMBL" id="FOEI01000005">
    <property type="protein sequence ID" value="SEQ02943.1"/>
    <property type="molecule type" value="Genomic_DNA"/>
</dbReference>
<dbReference type="RefSeq" id="WP_091468168.1">
    <property type="nucleotide sequence ID" value="NZ_FOEI01000005.1"/>
</dbReference>
<dbReference type="PRINTS" id="PR01021">
    <property type="entry name" value="OMPADOMAIN"/>
</dbReference>
<sequence>MKKTYITLGLILLSGIAVSQNTAVQKANQLFESYQYVGAIESYLQAINNKQGNQQVYQNLADSYYHIYNTTEAAKWYEKAMQGDVNPESIFKYAQVLKSLGKYAEANVQMNKFSNLLPNDVRAKEFNKNQNYKTTLDNAKALFTVTNTNIAANKSNDFGPVLTNNNELYFVSTRNTTKVDKWSNVPYIDIFRATKNDDGTFSKAEEVKELNSAFHDGPVAISDDGNTMFFARDGHSTKMYEKDTKNNVKVGQLGIYRAIKVNGKWEIKEALPVNSTSYSVSHPSLSKDGKTLYFTSNMPGGIGESDIWKIAITENGYGKPENLGTKVNTPSREAFPFISDGNELYFASTGWPGLGGLDVFKIDLNKTSSSIINVGKPVNTENDDFSFSFNSKQKVAFFASNRNGTDAIFQASPICGTDLIPFITDSKTGKAIENATVTILNDKNEVVSTLETNNLGKTLYQMNCDNSYSIQVSALNYQKVSYPISRSSESQLELPIQLVPNEIIITDKEVLLGDVYFEFDKSNITPSGAIQLDKLVTIMNENPSMVIAVKSHTDSKGNAKYNLKLSEQRAQSTVQYLISRGIKKERISGKGFGNTEPKIKCGGNCTDEENAINRRSEFIIMKK</sequence>
<keyword evidence="5" id="KW-0732">Signal</keyword>
<dbReference type="Pfam" id="PF07676">
    <property type="entry name" value="PD40"/>
    <property type="match status" value="2"/>
</dbReference>
<dbReference type="STRING" id="1299341.SAMN05444005_1052"/>
<evidence type="ECO:0000259" key="6">
    <source>
        <dbReference type="PROSITE" id="PS51123"/>
    </source>
</evidence>
<dbReference type="SUPFAM" id="SSF103088">
    <property type="entry name" value="OmpA-like"/>
    <property type="match status" value="1"/>
</dbReference>
<dbReference type="InterPro" id="IPR011990">
    <property type="entry name" value="TPR-like_helical_dom_sf"/>
</dbReference>
<keyword evidence="3" id="KW-0998">Cell outer membrane</keyword>
<evidence type="ECO:0000256" key="4">
    <source>
        <dbReference type="PROSITE-ProRule" id="PRU00473"/>
    </source>
</evidence>
<dbReference type="Proteomes" id="UP000198648">
    <property type="component" value="Unassembled WGS sequence"/>
</dbReference>
<keyword evidence="8" id="KW-1185">Reference proteome</keyword>
<dbReference type="InterPro" id="IPR011659">
    <property type="entry name" value="WD40"/>
</dbReference>
<name>A0A1H9CQS0_9FLAO</name>
<evidence type="ECO:0000313" key="7">
    <source>
        <dbReference type="EMBL" id="SEQ02943.1"/>
    </source>
</evidence>
<evidence type="ECO:0000256" key="3">
    <source>
        <dbReference type="ARBA" id="ARBA00023237"/>
    </source>
</evidence>
<dbReference type="CDD" id="cd07185">
    <property type="entry name" value="OmpA_C-like"/>
    <property type="match status" value="1"/>
</dbReference>
<accession>A0A1H9CQS0</accession>
<reference evidence="7 8" key="1">
    <citation type="submission" date="2016-10" db="EMBL/GenBank/DDBJ databases">
        <authorList>
            <person name="de Groot N.N."/>
        </authorList>
    </citation>
    <scope>NUCLEOTIDE SEQUENCE [LARGE SCALE GENOMIC DNA]</scope>
    <source>
        <strain evidence="7 8">DSM 27078</strain>
    </source>
</reference>
<dbReference type="SUPFAM" id="SSF48452">
    <property type="entry name" value="TPR-like"/>
    <property type="match status" value="1"/>
</dbReference>
<dbReference type="AlphaFoldDB" id="A0A1H9CQS0"/>
<dbReference type="SUPFAM" id="SSF82171">
    <property type="entry name" value="DPP6 N-terminal domain-like"/>
    <property type="match status" value="1"/>
</dbReference>
<evidence type="ECO:0000256" key="2">
    <source>
        <dbReference type="ARBA" id="ARBA00023136"/>
    </source>
</evidence>
<feature type="signal peptide" evidence="5">
    <location>
        <begin position="1"/>
        <end position="19"/>
    </location>
</feature>
<dbReference type="SUPFAM" id="SSF49464">
    <property type="entry name" value="Carboxypeptidase regulatory domain-like"/>
    <property type="match status" value="1"/>
</dbReference>
<feature type="domain" description="OmpA-like" evidence="6">
    <location>
        <begin position="506"/>
        <end position="623"/>
    </location>
</feature>
<dbReference type="Gene3D" id="2.120.10.30">
    <property type="entry name" value="TolB, C-terminal domain"/>
    <property type="match status" value="1"/>
</dbReference>
<dbReference type="Pfam" id="PF00691">
    <property type="entry name" value="OmpA"/>
    <property type="match status" value="1"/>
</dbReference>
<dbReference type="InterPro" id="IPR006664">
    <property type="entry name" value="OMP_bac"/>
</dbReference>
<dbReference type="Gene3D" id="3.30.1330.60">
    <property type="entry name" value="OmpA-like domain"/>
    <property type="match status" value="1"/>
</dbReference>
<dbReference type="PANTHER" id="PTHR30329">
    <property type="entry name" value="STATOR ELEMENT OF FLAGELLAR MOTOR COMPLEX"/>
    <property type="match status" value="1"/>
</dbReference>
<keyword evidence="2 4" id="KW-0472">Membrane</keyword>
<organism evidence="7 8">
    <name type="scientific">Flavobacterium urocaniciphilum</name>
    <dbReference type="NCBI Taxonomy" id="1299341"/>
    <lineage>
        <taxon>Bacteria</taxon>
        <taxon>Pseudomonadati</taxon>
        <taxon>Bacteroidota</taxon>
        <taxon>Flavobacteriia</taxon>
        <taxon>Flavobacteriales</taxon>
        <taxon>Flavobacteriaceae</taxon>
        <taxon>Flavobacterium</taxon>
    </lineage>
</organism>
<protein>
    <submittedName>
        <fullName evidence="7">Outer membrane protein OmpA</fullName>
    </submittedName>
</protein>
<evidence type="ECO:0000256" key="1">
    <source>
        <dbReference type="ARBA" id="ARBA00004442"/>
    </source>
</evidence>
<evidence type="ECO:0000313" key="8">
    <source>
        <dbReference type="Proteomes" id="UP000198648"/>
    </source>
</evidence>
<feature type="chain" id="PRO_5011491836" evidence="5">
    <location>
        <begin position="20"/>
        <end position="623"/>
    </location>
</feature>
<dbReference type="Gene3D" id="1.25.40.10">
    <property type="entry name" value="Tetratricopeptide repeat domain"/>
    <property type="match status" value="1"/>
</dbReference>
<dbReference type="OrthoDB" id="9809364at2"/>
<dbReference type="PROSITE" id="PS51123">
    <property type="entry name" value="OMPA_2"/>
    <property type="match status" value="1"/>
</dbReference>
<evidence type="ECO:0000256" key="5">
    <source>
        <dbReference type="SAM" id="SignalP"/>
    </source>
</evidence>
<dbReference type="Gene3D" id="2.60.40.1120">
    <property type="entry name" value="Carboxypeptidase-like, regulatory domain"/>
    <property type="match status" value="1"/>
</dbReference>
<dbReference type="InterPro" id="IPR008969">
    <property type="entry name" value="CarboxyPept-like_regulatory"/>
</dbReference>
<dbReference type="PANTHER" id="PTHR30329:SF21">
    <property type="entry name" value="LIPOPROTEIN YIAD-RELATED"/>
    <property type="match status" value="1"/>
</dbReference>
<comment type="subcellular location">
    <subcellularLocation>
        <location evidence="1">Cell outer membrane</location>
    </subcellularLocation>
</comment>
<dbReference type="InterPro" id="IPR050330">
    <property type="entry name" value="Bact_OuterMem_StrucFunc"/>
</dbReference>
<gene>
    <name evidence="7" type="ORF">SAMN05444005_1052</name>
</gene>
<dbReference type="InterPro" id="IPR011042">
    <property type="entry name" value="6-blade_b-propeller_TolB-like"/>
</dbReference>
<dbReference type="InterPro" id="IPR036737">
    <property type="entry name" value="OmpA-like_sf"/>
</dbReference>